<dbReference type="InterPro" id="IPR018870">
    <property type="entry name" value="Tti2"/>
</dbReference>
<evidence type="ECO:0008006" key="11">
    <source>
        <dbReference type="Google" id="ProtNLM"/>
    </source>
</evidence>
<dbReference type="SUPFAM" id="SSF48371">
    <property type="entry name" value="ARM repeat"/>
    <property type="match status" value="1"/>
</dbReference>
<evidence type="ECO:0000259" key="8">
    <source>
        <dbReference type="Pfam" id="PF12627"/>
    </source>
</evidence>
<keyword evidence="10" id="KW-1185">Reference proteome</keyword>
<evidence type="ECO:0000256" key="4">
    <source>
        <dbReference type="ARBA" id="ARBA00022884"/>
    </source>
</evidence>
<reference evidence="9 10" key="1">
    <citation type="submission" date="2024-07" db="EMBL/GenBank/DDBJ databases">
        <title>Draft sequence of the Neodothiora populina.</title>
        <authorList>
            <person name="Drown D.D."/>
            <person name="Schuette U.S."/>
            <person name="Buechlein A.B."/>
            <person name="Rusch D.R."/>
            <person name="Winton L.W."/>
            <person name="Adams G.A."/>
        </authorList>
    </citation>
    <scope>NUCLEOTIDE SEQUENCE [LARGE SCALE GENOMIC DNA]</scope>
    <source>
        <strain evidence="9 10">CPC 39397</strain>
    </source>
</reference>
<dbReference type="SUPFAM" id="SSF81891">
    <property type="entry name" value="Poly A polymerase C-terminal region-like"/>
    <property type="match status" value="1"/>
</dbReference>
<dbReference type="Pfam" id="PF01743">
    <property type="entry name" value="PolyA_pol"/>
    <property type="match status" value="2"/>
</dbReference>
<dbReference type="CDD" id="cd05398">
    <property type="entry name" value="NT_ClassII-CCAase"/>
    <property type="match status" value="1"/>
</dbReference>
<dbReference type="InterPro" id="IPR043519">
    <property type="entry name" value="NT_sf"/>
</dbReference>
<evidence type="ECO:0000313" key="9">
    <source>
        <dbReference type="EMBL" id="KAL1311192.1"/>
    </source>
</evidence>
<evidence type="ECO:0000313" key="10">
    <source>
        <dbReference type="Proteomes" id="UP001562354"/>
    </source>
</evidence>
<protein>
    <recommendedName>
        <fullName evidence="11">tRNA nucleotidyltransferase</fullName>
    </recommendedName>
</protein>
<dbReference type="GeneID" id="95975090"/>
<gene>
    <name evidence="9" type="ORF">AAFC00_001387</name>
</gene>
<evidence type="ECO:0000256" key="3">
    <source>
        <dbReference type="ARBA" id="ARBA00022741"/>
    </source>
</evidence>
<name>A0ABR3PNQ6_9PEZI</name>
<keyword evidence="3" id="KW-0547">Nucleotide-binding</keyword>
<dbReference type="Pfam" id="PF12627">
    <property type="entry name" value="PolyA_pol_RNAbd"/>
    <property type="match status" value="1"/>
</dbReference>
<dbReference type="RefSeq" id="XP_069204041.1">
    <property type="nucleotide sequence ID" value="XM_069340574.1"/>
</dbReference>
<comment type="similarity">
    <text evidence="5">Belongs to the TTI2 family.</text>
</comment>
<sequence>MSTQDLGKPSALELTHVEETLRRLLLDVAEYIDHLPPTDVADGQVTLPDDLAKQKIVLRFTGGWVRDKLLGVESHDIDVAINKMTGFQFGLKLKEYLEIPGNPEKYGLEGVAKNDSQSSKAGTTGKNKVVGGLHKIEANPEKSKHLETVTTKILGLDIDLVNLRKETYSEDSRNPQMEFGTPQEDALRRDATVNAMFYNLNTQVIEDFTGQGHDDMKAKLIRTPLEPYQTFKDDPLRVLRLIRFASRLGYAIDSAAEESMKNSDIQDALQAKISRERVGVELEKMLRGPDPYRALALIDRLSLYLTIFSDPTQPANKVYRPDLDTWTAVYDFVKTLPSRSKETQSLLVRDAEEQYVAWLLTAMVPYRDAPQPQAEPGKKLPPPVAANIAREGFKATNKIIDIVVASIRNHSEIAGFAYGIGERSGRANQKIEGEDHMARDVLGMAIRRWGPTWRSQAMFALLVKVADEPQSAKAHLAVYETFLKHVQDLGIMDAYATKPLLDGKMLAKALSTKPGPWMKDALDVVMAWQLRNPDGATVEGAIEEVKNTKLHGELTASLVTHFLRLTIRPLFSKSQHPAVTAQGRKVTTTVLPKKMSMEQPDAVARPWKAKDAPALDLLPWILESIDDSMIEQNWPLILPPLLSIIDDTETIFKAQGCHLIKLLLSRTPSSLVKRTGLNEVFQVALMPCLGYLPPLTPEDESIALITEAYPALIALSRTLDGHGQQRTQSPSSTAPRVTLLDTMIRKGILNAYTYCSENVKIVEAVLDNMPSVLQELGIESVKHLKHILPMLSEVLSDPFGQAHPPTLLAATKALQSVILNGWPRMAYNRGEVLKGITLCWINLDKEESSDALDAVRQECKITISMLKDAVSSSEDCDIQADFEALVGADPRFDELLR</sequence>
<evidence type="ECO:0000256" key="5">
    <source>
        <dbReference type="ARBA" id="ARBA00034736"/>
    </source>
</evidence>
<keyword evidence="2 6" id="KW-0808">Transferase</keyword>
<dbReference type="Gene3D" id="1.10.3090.10">
    <property type="entry name" value="cca-adding enzyme, domain 2"/>
    <property type="match status" value="1"/>
</dbReference>
<dbReference type="InterPro" id="IPR016024">
    <property type="entry name" value="ARM-type_fold"/>
</dbReference>
<evidence type="ECO:0000256" key="1">
    <source>
        <dbReference type="ARBA" id="ARBA00007265"/>
    </source>
</evidence>
<evidence type="ECO:0000256" key="6">
    <source>
        <dbReference type="RuleBase" id="RU003953"/>
    </source>
</evidence>
<dbReference type="SUPFAM" id="SSF81301">
    <property type="entry name" value="Nucleotidyltransferase"/>
    <property type="match status" value="1"/>
</dbReference>
<dbReference type="EMBL" id="JBFMKM010000003">
    <property type="protein sequence ID" value="KAL1311192.1"/>
    <property type="molecule type" value="Genomic_DNA"/>
</dbReference>
<evidence type="ECO:0000256" key="2">
    <source>
        <dbReference type="ARBA" id="ARBA00022679"/>
    </source>
</evidence>
<evidence type="ECO:0000259" key="7">
    <source>
        <dbReference type="Pfam" id="PF01743"/>
    </source>
</evidence>
<comment type="similarity">
    <text evidence="1 6">Belongs to the tRNA nucleotidyltransferase/poly(A) polymerase family.</text>
</comment>
<dbReference type="PANTHER" id="PTHR13734:SF5">
    <property type="entry name" value="CCA TRNA NUCLEOTIDYLTRANSFERASE, MITOCHONDRIAL"/>
    <property type="match status" value="1"/>
</dbReference>
<dbReference type="Gene3D" id="3.30.460.10">
    <property type="entry name" value="Beta Polymerase, domain 2"/>
    <property type="match status" value="1"/>
</dbReference>
<feature type="domain" description="Poly A polymerase head" evidence="7">
    <location>
        <begin position="141"/>
        <end position="222"/>
    </location>
</feature>
<accession>A0ABR3PNQ6</accession>
<feature type="domain" description="tRNA nucleotidyltransferase/poly(A) polymerase RNA and SrmB- binding" evidence="8">
    <location>
        <begin position="271"/>
        <end position="308"/>
    </location>
</feature>
<comment type="caution">
    <text evidence="9">The sequence shown here is derived from an EMBL/GenBank/DDBJ whole genome shotgun (WGS) entry which is preliminary data.</text>
</comment>
<dbReference type="InterPro" id="IPR032828">
    <property type="entry name" value="PolyA_RNA-bd"/>
</dbReference>
<dbReference type="Pfam" id="PF10521">
    <property type="entry name" value="Tti2"/>
    <property type="match status" value="1"/>
</dbReference>
<feature type="domain" description="Poly A polymerase head" evidence="7">
    <location>
        <begin position="58"/>
        <end position="96"/>
    </location>
</feature>
<dbReference type="InterPro" id="IPR002646">
    <property type="entry name" value="PolA_pol_head_dom"/>
</dbReference>
<keyword evidence="4 6" id="KW-0694">RNA-binding</keyword>
<dbReference type="Proteomes" id="UP001562354">
    <property type="component" value="Unassembled WGS sequence"/>
</dbReference>
<dbReference type="PANTHER" id="PTHR13734">
    <property type="entry name" value="TRNA-NUCLEOTIDYLTRANSFERASE"/>
    <property type="match status" value="1"/>
</dbReference>
<proteinExistence type="inferred from homology"/>
<organism evidence="9 10">
    <name type="scientific">Neodothiora populina</name>
    <dbReference type="NCBI Taxonomy" id="2781224"/>
    <lineage>
        <taxon>Eukaryota</taxon>
        <taxon>Fungi</taxon>
        <taxon>Dikarya</taxon>
        <taxon>Ascomycota</taxon>
        <taxon>Pezizomycotina</taxon>
        <taxon>Dothideomycetes</taxon>
        <taxon>Dothideomycetidae</taxon>
        <taxon>Dothideales</taxon>
        <taxon>Dothioraceae</taxon>
        <taxon>Neodothiora</taxon>
    </lineage>
</organism>